<name>A0A5B7GU49_PORTR</name>
<dbReference type="PANTHER" id="PTHR48125">
    <property type="entry name" value="LP07818P1"/>
    <property type="match status" value="1"/>
</dbReference>
<feature type="region of interest" description="Disordered" evidence="1">
    <location>
        <begin position="1"/>
        <end position="66"/>
    </location>
</feature>
<dbReference type="PANTHER" id="PTHR48125:SF12">
    <property type="entry name" value="AT HOOK TRANSCRIPTION FACTOR FAMILY-RELATED"/>
    <property type="match status" value="1"/>
</dbReference>
<evidence type="ECO:0000256" key="1">
    <source>
        <dbReference type="SAM" id="MobiDB-lite"/>
    </source>
</evidence>
<feature type="region of interest" description="Disordered" evidence="1">
    <location>
        <begin position="107"/>
        <end position="149"/>
    </location>
</feature>
<reference evidence="2 3" key="1">
    <citation type="submission" date="2019-05" db="EMBL/GenBank/DDBJ databases">
        <title>Another draft genome of Portunus trituberculatus and its Hox gene families provides insights of decapod evolution.</title>
        <authorList>
            <person name="Jeong J.-H."/>
            <person name="Song I."/>
            <person name="Kim S."/>
            <person name="Choi T."/>
            <person name="Kim D."/>
            <person name="Ryu S."/>
            <person name="Kim W."/>
        </authorList>
    </citation>
    <scope>NUCLEOTIDE SEQUENCE [LARGE SCALE GENOMIC DNA]</scope>
    <source>
        <tissue evidence="2">Muscle</tissue>
    </source>
</reference>
<sequence>MIDGTHTQTHTDRQTDRQTDRHTDRQTDTHTQRERERERHTHTHTQYPAPNHPARHPPTPRPVSWRPASPAQLWFSLSEAVPAVLHRWSTSCKNRGKHRILASVRATRHYPPPPPPPPPPRLAPPPPPLPSPPPPPSLERQSSRTTVTAGHARCVSRPVGIVQPCVPECSPGVVPSSVLPPHFSAAVFDCSTSIPLLLLLLLLFEFLLLLLCQILSTLVSVADRNCDTCSDSSGCYSQCSVYQEGPSGVLCRGSSSNTVPRRAGRRRRRRKEAVLPTLLGGGRENKEVKEKEKVIENDGGVKVKEGDGRLSVGGSAAGEGKKGGRGRSEPCAPPTVMLFDPPTNNTDHVPPTALATLAPAQAQGRFEVSFRPVGFFCVIATVECNDSMQDMLNHRAVRLVTSVKISEVHGLLRTVACVGQTVDGDWCCHVTCRLLRG</sequence>
<evidence type="ECO:0000313" key="3">
    <source>
        <dbReference type="Proteomes" id="UP000324222"/>
    </source>
</evidence>
<gene>
    <name evidence="2" type="ORF">E2C01_054996</name>
</gene>
<evidence type="ECO:0000313" key="2">
    <source>
        <dbReference type="EMBL" id="MPC60935.1"/>
    </source>
</evidence>
<dbReference type="Proteomes" id="UP000324222">
    <property type="component" value="Unassembled WGS sequence"/>
</dbReference>
<organism evidence="2 3">
    <name type="scientific">Portunus trituberculatus</name>
    <name type="common">Swimming crab</name>
    <name type="synonym">Neptunus trituberculatus</name>
    <dbReference type="NCBI Taxonomy" id="210409"/>
    <lineage>
        <taxon>Eukaryota</taxon>
        <taxon>Metazoa</taxon>
        <taxon>Ecdysozoa</taxon>
        <taxon>Arthropoda</taxon>
        <taxon>Crustacea</taxon>
        <taxon>Multicrustacea</taxon>
        <taxon>Malacostraca</taxon>
        <taxon>Eumalacostraca</taxon>
        <taxon>Eucarida</taxon>
        <taxon>Decapoda</taxon>
        <taxon>Pleocyemata</taxon>
        <taxon>Brachyura</taxon>
        <taxon>Eubrachyura</taxon>
        <taxon>Portunoidea</taxon>
        <taxon>Portunidae</taxon>
        <taxon>Portuninae</taxon>
        <taxon>Portunus</taxon>
    </lineage>
</organism>
<feature type="region of interest" description="Disordered" evidence="1">
    <location>
        <begin position="305"/>
        <end position="334"/>
    </location>
</feature>
<keyword evidence="3" id="KW-1185">Reference proteome</keyword>
<feature type="compositionally biased region" description="Basic and acidic residues" evidence="1">
    <location>
        <begin position="9"/>
        <end position="39"/>
    </location>
</feature>
<accession>A0A5B7GU49</accession>
<protein>
    <submittedName>
        <fullName evidence="2">Uncharacterized protein</fullName>
    </submittedName>
</protein>
<feature type="compositionally biased region" description="Polar residues" evidence="1">
    <location>
        <begin position="139"/>
        <end position="148"/>
    </location>
</feature>
<proteinExistence type="predicted"/>
<dbReference type="AlphaFoldDB" id="A0A5B7GU49"/>
<feature type="compositionally biased region" description="Pro residues" evidence="1">
    <location>
        <begin position="110"/>
        <end position="137"/>
    </location>
</feature>
<comment type="caution">
    <text evidence="2">The sequence shown here is derived from an EMBL/GenBank/DDBJ whole genome shotgun (WGS) entry which is preliminary data.</text>
</comment>
<dbReference type="EMBL" id="VSRR010018051">
    <property type="protein sequence ID" value="MPC60935.1"/>
    <property type="molecule type" value="Genomic_DNA"/>
</dbReference>
<feature type="compositionally biased region" description="Basic and acidic residues" evidence="1">
    <location>
        <begin position="319"/>
        <end position="328"/>
    </location>
</feature>